<keyword evidence="2" id="KW-0808">Transferase</keyword>
<protein>
    <submittedName>
        <fullName evidence="2">Acetyltransferase</fullName>
        <ecNumber evidence="2">2.3.1.-</ecNumber>
    </submittedName>
</protein>
<name>A0A1X6WP09_9ENTE</name>
<sequence length="143" mass="16209">MELSIKSTPYQRAAALYIRMSVFVLEKGISLQDEFDNFDTDETVYAVIYDQDFPISTARLLKEDHSTCRITRVATLKEYRGQQKGAEIIAGLEAYAMAHHYKKALIHSEVAAKGFYEKQGYTAISEVYKEDGVPCQTLTKVLL</sequence>
<dbReference type="RefSeq" id="WP_086951680.1">
    <property type="nucleotide sequence ID" value="NZ_FWFD01000012.1"/>
</dbReference>
<keyword evidence="2" id="KW-0012">Acyltransferase</keyword>
<dbReference type="PANTHER" id="PTHR13355">
    <property type="entry name" value="GLUCOSAMINE 6-PHOSPHATE N-ACETYLTRANSFERASE"/>
    <property type="match status" value="1"/>
</dbReference>
<gene>
    <name evidence="2" type="ORF">FM121_08150</name>
</gene>
<dbReference type="OrthoDB" id="9796171at2"/>
<evidence type="ECO:0000313" key="3">
    <source>
        <dbReference type="Proteomes" id="UP000195918"/>
    </source>
</evidence>
<dbReference type="InterPro" id="IPR039143">
    <property type="entry name" value="GNPNAT1-like"/>
</dbReference>
<dbReference type="PANTHER" id="PTHR13355:SF11">
    <property type="entry name" value="GLUCOSAMINE 6-PHOSPHATE N-ACETYLTRANSFERASE"/>
    <property type="match status" value="1"/>
</dbReference>
<organism evidence="2 3">
    <name type="scientific">Vagococcus fluvialis bH819</name>
    <dbReference type="NCBI Taxonomy" id="1255619"/>
    <lineage>
        <taxon>Bacteria</taxon>
        <taxon>Bacillati</taxon>
        <taxon>Bacillota</taxon>
        <taxon>Bacilli</taxon>
        <taxon>Lactobacillales</taxon>
        <taxon>Enterococcaceae</taxon>
        <taxon>Vagococcus</taxon>
    </lineage>
</organism>
<dbReference type="EC" id="2.3.1.-" evidence="2"/>
<dbReference type="InterPro" id="IPR000182">
    <property type="entry name" value="GNAT_dom"/>
</dbReference>
<dbReference type="Proteomes" id="UP000195918">
    <property type="component" value="Unassembled WGS sequence"/>
</dbReference>
<dbReference type="GO" id="GO:0004343">
    <property type="term" value="F:glucosamine 6-phosphate N-acetyltransferase activity"/>
    <property type="evidence" value="ECO:0007669"/>
    <property type="project" value="TreeGrafter"/>
</dbReference>
<evidence type="ECO:0000313" key="2">
    <source>
        <dbReference type="EMBL" id="SLM86044.1"/>
    </source>
</evidence>
<dbReference type="SUPFAM" id="SSF55729">
    <property type="entry name" value="Acyl-CoA N-acyltransferases (Nat)"/>
    <property type="match status" value="1"/>
</dbReference>
<evidence type="ECO:0000259" key="1">
    <source>
        <dbReference type="PROSITE" id="PS51186"/>
    </source>
</evidence>
<dbReference type="Gene3D" id="3.40.630.30">
    <property type="match status" value="1"/>
</dbReference>
<reference evidence="3" key="1">
    <citation type="submission" date="2017-02" db="EMBL/GenBank/DDBJ databases">
        <authorList>
            <person name="Dridi B."/>
        </authorList>
    </citation>
    <scope>NUCLEOTIDE SEQUENCE [LARGE SCALE GENOMIC DNA]</scope>
    <source>
        <strain evidence="3">bH819</strain>
    </source>
</reference>
<dbReference type="InterPro" id="IPR016181">
    <property type="entry name" value="Acyl_CoA_acyltransferase"/>
</dbReference>
<dbReference type="EMBL" id="FWFD01000012">
    <property type="protein sequence ID" value="SLM86044.1"/>
    <property type="molecule type" value="Genomic_DNA"/>
</dbReference>
<dbReference type="Pfam" id="PF13673">
    <property type="entry name" value="Acetyltransf_10"/>
    <property type="match status" value="1"/>
</dbReference>
<proteinExistence type="predicted"/>
<dbReference type="AlphaFoldDB" id="A0A1X6WP09"/>
<accession>A0A1X6WP09</accession>
<keyword evidence="3" id="KW-1185">Reference proteome</keyword>
<dbReference type="PROSITE" id="PS51186">
    <property type="entry name" value="GNAT"/>
    <property type="match status" value="1"/>
</dbReference>
<feature type="domain" description="N-acetyltransferase" evidence="1">
    <location>
        <begin position="1"/>
        <end position="143"/>
    </location>
</feature>